<dbReference type="Proteomes" id="UP000678393">
    <property type="component" value="Unassembled WGS sequence"/>
</dbReference>
<organism evidence="3 4">
    <name type="scientific">Candidula unifasciata</name>
    <dbReference type="NCBI Taxonomy" id="100452"/>
    <lineage>
        <taxon>Eukaryota</taxon>
        <taxon>Metazoa</taxon>
        <taxon>Spiralia</taxon>
        <taxon>Lophotrochozoa</taxon>
        <taxon>Mollusca</taxon>
        <taxon>Gastropoda</taxon>
        <taxon>Heterobranchia</taxon>
        <taxon>Euthyneura</taxon>
        <taxon>Panpulmonata</taxon>
        <taxon>Eupulmonata</taxon>
        <taxon>Stylommatophora</taxon>
        <taxon>Helicina</taxon>
        <taxon>Helicoidea</taxon>
        <taxon>Geomitridae</taxon>
        <taxon>Candidula</taxon>
    </lineage>
</organism>
<keyword evidence="2" id="KW-0472">Membrane</keyword>
<feature type="non-terminal residue" evidence="3">
    <location>
        <position position="531"/>
    </location>
</feature>
<sequence>GDIATFCSDDVKRGKSLYLSNHEYPGSIRPRPEGHDCQCIVRTAHPQGIAIHAIDVLLAWADIGPMECRRSLKIQDQMTYQRDIQCAHRGYYGFKSIYSRPVSNVTVTLSSQPGDGMAFVWLQVKTNDADGSVEVICGQPLQDLLNRLRHQSESRQRESTTSTESDNTGEDDRLSPDGESKSNGTNVILRTGPHAMNSDLAAIVGGIVVAGFILIAMVIIAMAFHCKRMRKEKRQPKPLELYPAVNSEPLDLSSYCRYDYDDDHLCTISRSPMKMATLADEGGLVNKPCVIHRDLSPSPPLPPGISTPPPSIQNQPLLSGRSYREVHYPGDMSLRFVKPLINNGSALTPTTIDIESYDQHLQGHTTLPANRKAVLISCGPKSPLGKRSKSVTFSQPVAMVTPLNSESEESVEKPMVTADVEDPSYDNLNKLDIPDYPIIPGKAELIKIPRWDMDYTEEDSPTRPMSTFQNSPSPTSDTKTFISPFFEFNPDLESEDNLHTSESPAFWSSTGHVKPLILPKPQKAEMYETGV</sequence>
<dbReference type="AlphaFoldDB" id="A0A8S3Z3E0"/>
<feature type="compositionally biased region" description="Polar residues" evidence="1">
    <location>
        <begin position="463"/>
        <end position="476"/>
    </location>
</feature>
<feature type="transmembrane region" description="Helical" evidence="2">
    <location>
        <begin position="200"/>
        <end position="224"/>
    </location>
</feature>
<feature type="region of interest" description="Disordered" evidence="1">
    <location>
        <begin position="457"/>
        <end position="476"/>
    </location>
</feature>
<evidence type="ECO:0000256" key="2">
    <source>
        <dbReference type="SAM" id="Phobius"/>
    </source>
</evidence>
<keyword evidence="4" id="KW-1185">Reference proteome</keyword>
<evidence type="ECO:0008006" key="5">
    <source>
        <dbReference type="Google" id="ProtNLM"/>
    </source>
</evidence>
<reference evidence="3" key="1">
    <citation type="submission" date="2021-04" db="EMBL/GenBank/DDBJ databases">
        <authorList>
            <consortium name="Molecular Ecology Group"/>
        </authorList>
    </citation>
    <scope>NUCLEOTIDE SEQUENCE</scope>
</reference>
<evidence type="ECO:0000256" key="1">
    <source>
        <dbReference type="SAM" id="MobiDB-lite"/>
    </source>
</evidence>
<keyword evidence="2" id="KW-0812">Transmembrane</keyword>
<proteinExistence type="predicted"/>
<dbReference type="EMBL" id="CAJHNH020001180">
    <property type="protein sequence ID" value="CAG5121882.1"/>
    <property type="molecule type" value="Genomic_DNA"/>
</dbReference>
<name>A0A8S3Z3E0_9EUPU</name>
<evidence type="ECO:0000313" key="3">
    <source>
        <dbReference type="EMBL" id="CAG5121882.1"/>
    </source>
</evidence>
<feature type="compositionally biased region" description="Basic and acidic residues" evidence="1">
    <location>
        <begin position="170"/>
        <end position="180"/>
    </location>
</feature>
<feature type="region of interest" description="Disordered" evidence="1">
    <location>
        <begin position="150"/>
        <end position="188"/>
    </location>
</feature>
<evidence type="ECO:0000313" key="4">
    <source>
        <dbReference type="Proteomes" id="UP000678393"/>
    </source>
</evidence>
<gene>
    <name evidence="3" type="ORF">CUNI_LOCUS7440</name>
</gene>
<keyword evidence="2" id="KW-1133">Transmembrane helix</keyword>
<dbReference type="OrthoDB" id="6045564at2759"/>
<comment type="caution">
    <text evidence="3">The sequence shown here is derived from an EMBL/GenBank/DDBJ whole genome shotgun (WGS) entry which is preliminary data.</text>
</comment>
<accession>A0A8S3Z3E0</accession>
<protein>
    <recommendedName>
        <fullName evidence="5">CUB domain-containing protein</fullName>
    </recommendedName>
</protein>